<gene>
    <name evidence="1" type="ORF">BCAMP_09940</name>
</gene>
<sequence>MKTGIIDRFEGKYAVIEFADEMQDMLKKELPSGIKVGDVLVFEAGDIRINREARRKLENEIEQLADEII</sequence>
<organism evidence="1 2">
    <name type="scientific">Brochothrix campestris FSL F6-1037</name>
    <dbReference type="NCBI Taxonomy" id="1265861"/>
    <lineage>
        <taxon>Bacteria</taxon>
        <taxon>Bacillati</taxon>
        <taxon>Bacillota</taxon>
        <taxon>Bacilli</taxon>
        <taxon>Bacillales</taxon>
        <taxon>Listeriaceae</taxon>
        <taxon>Brochothrix</taxon>
    </lineage>
</organism>
<name>W7CWC3_9LIST</name>
<comment type="caution">
    <text evidence="1">The sequence shown here is derived from an EMBL/GenBank/DDBJ whole genome shotgun (WGS) entry which is preliminary data.</text>
</comment>
<dbReference type="OrthoDB" id="164847at2"/>
<accession>W7CWC3</accession>
<dbReference type="AlphaFoldDB" id="W7CWC3"/>
<reference evidence="1 2" key="1">
    <citation type="submission" date="2012-12" db="EMBL/GenBank/DDBJ databases">
        <title>Novel taxa of Listeriaceae from agricultural environments in the United States.</title>
        <authorList>
            <person name="den Bakker H.C."/>
            <person name="Allred A."/>
            <person name="Warchocki S."/>
            <person name="Wright E.M."/>
            <person name="Burrell A."/>
            <person name="Nightingale K.K."/>
            <person name="Kephart D."/>
            <person name="Wiedmann M."/>
        </authorList>
    </citation>
    <scope>NUCLEOTIDE SEQUENCE [LARGE SCALE GENOMIC DNA]</scope>
    <source>
        <strain evidence="1 2">FSL F6-1037</strain>
    </source>
</reference>
<dbReference type="EMBL" id="AODH01000041">
    <property type="protein sequence ID" value="EUJ37343.1"/>
    <property type="molecule type" value="Genomic_DNA"/>
</dbReference>
<evidence type="ECO:0000313" key="1">
    <source>
        <dbReference type="EMBL" id="EUJ37343.1"/>
    </source>
</evidence>
<dbReference type="STRING" id="1265861.BCAMP_09940"/>
<protein>
    <submittedName>
        <fullName evidence="1">Uncharacterized protein</fullName>
    </submittedName>
</protein>
<dbReference type="Pfam" id="PF11213">
    <property type="entry name" value="DUF3006"/>
    <property type="match status" value="1"/>
</dbReference>
<proteinExistence type="predicted"/>
<dbReference type="InterPro" id="IPR021377">
    <property type="entry name" value="DUF3006"/>
</dbReference>
<evidence type="ECO:0000313" key="2">
    <source>
        <dbReference type="Proteomes" id="UP000019243"/>
    </source>
</evidence>
<keyword evidence="2" id="KW-1185">Reference proteome</keyword>
<dbReference type="Proteomes" id="UP000019243">
    <property type="component" value="Unassembled WGS sequence"/>
</dbReference>